<accession>A0A3T0KT93</accession>
<dbReference type="Proteomes" id="UP000283095">
    <property type="component" value="Chromosome"/>
</dbReference>
<proteinExistence type="predicted"/>
<name>A0A3T0KT93_9BACI</name>
<evidence type="ECO:0000313" key="1">
    <source>
        <dbReference type="EMBL" id="AZV43672.1"/>
    </source>
</evidence>
<dbReference type="EMBL" id="CP026095">
    <property type="protein sequence ID" value="AZV43672.1"/>
    <property type="molecule type" value="Genomic_DNA"/>
</dbReference>
<dbReference type="RefSeq" id="WP_127760800.1">
    <property type="nucleotide sequence ID" value="NZ_CP026095.1"/>
</dbReference>
<organism evidence="1 2">
    <name type="scientific">Peribacillus asahii</name>
    <dbReference type="NCBI Taxonomy" id="228899"/>
    <lineage>
        <taxon>Bacteria</taxon>
        <taxon>Bacillati</taxon>
        <taxon>Bacillota</taxon>
        <taxon>Bacilli</taxon>
        <taxon>Bacillales</taxon>
        <taxon>Bacillaceae</taxon>
        <taxon>Peribacillus</taxon>
    </lineage>
</organism>
<dbReference type="KEGG" id="pasa:BAOM_3063"/>
<reference evidence="1 2" key="1">
    <citation type="submission" date="2018-01" db="EMBL/GenBank/DDBJ databases">
        <title>Bacillus asahii Genome sequencing and assembly.</title>
        <authorList>
            <person name="Jiang H."/>
            <person name="Feng Y."/>
            <person name="Zhao F."/>
            <person name="Lin X."/>
        </authorList>
    </citation>
    <scope>NUCLEOTIDE SEQUENCE [LARGE SCALE GENOMIC DNA]</scope>
    <source>
        <strain evidence="1 2">OM18</strain>
    </source>
</reference>
<sequence>MSKIQEIKDESLHDGKGVIVHIDNFKWLIEQAEKVEQYKEQLTELICTIYEHANEGTALMDLAERIDEME</sequence>
<protein>
    <submittedName>
        <fullName evidence="1">Uncharacterized protein</fullName>
    </submittedName>
</protein>
<dbReference type="AlphaFoldDB" id="A0A3T0KT93"/>
<evidence type="ECO:0000313" key="2">
    <source>
        <dbReference type="Proteomes" id="UP000283095"/>
    </source>
</evidence>
<gene>
    <name evidence="1" type="ORF">BAOM_3063</name>
</gene>